<dbReference type="EMBL" id="MLJW01000085">
    <property type="protein sequence ID" value="OIR01352.1"/>
    <property type="molecule type" value="Genomic_DNA"/>
</dbReference>
<comment type="caution">
    <text evidence="1">The sequence shown here is derived from an EMBL/GenBank/DDBJ whole genome shotgun (WGS) entry which is preliminary data.</text>
</comment>
<accession>A0A1J5SBD5</accession>
<name>A0A1J5SBD5_9ZZZZ</name>
<proteinExistence type="predicted"/>
<reference evidence="1" key="1">
    <citation type="submission" date="2016-10" db="EMBL/GenBank/DDBJ databases">
        <title>Sequence of Gallionella enrichment culture.</title>
        <authorList>
            <person name="Poehlein A."/>
            <person name="Muehling M."/>
            <person name="Daniel R."/>
        </authorList>
    </citation>
    <scope>NUCLEOTIDE SEQUENCE</scope>
</reference>
<protein>
    <submittedName>
        <fullName evidence="1">Uncharacterized protein</fullName>
    </submittedName>
</protein>
<dbReference type="AlphaFoldDB" id="A0A1J5SBD5"/>
<sequence>MKFMMKYLMLNCKEATFLVSKKEEGKLAFFEKMKLQVHLHFCKFCKMFEQQTNFIGHNAGQSHLHDHSTLSDATKEKIFRFLNENETLN</sequence>
<organism evidence="1">
    <name type="scientific">mine drainage metagenome</name>
    <dbReference type="NCBI Taxonomy" id="410659"/>
    <lineage>
        <taxon>unclassified sequences</taxon>
        <taxon>metagenomes</taxon>
        <taxon>ecological metagenomes</taxon>
    </lineage>
</organism>
<gene>
    <name evidence="1" type="ORF">GALL_166400</name>
</gene>
<evidence type="ECO:0000313" key="1">
    <source>
        <dbReference type="EMBL" id="OIR01352.1"/>
    </source>
</evidence>